<evidence type="ECO:0000313" key="1">
    <source>
        <dbReference type="EMBL" id="KAJ4428906.1"/>
    </source>
</evidence>
<accession>A0ABQ8S4H0</accession>
<reference evidence="1 2" key="1">
    <citation type="journal article" date="2022" name="Allergy">
        <title>Genome assembly and annotation of Periplaneta americana reveal a comprehensive cockroach allergen profile.</title>
        <authorList>
            <person name="Wang L."/>
            <person name="Xiong Q."/>
            <person name="Saelim N."/>
            <person name="Wang L."/>
            <person name="Nong W."/>
            <person name="Wan A.T."/>
            <person name="Shi M."/>
            <person name="Liu X."/>
            <person name="Cao Q."/>
            <person name="Hui J.H.L."/>
            <person name="Sookrung N."/>
            <person name="Leung T.F."/>
            <person name="Tungtrongchitr A."/>
            <person name="Tsui S.K.W."/>
        </authorList>
    </citation>
    <scope>NUCLEOTIDE SEQUENCE [LARGE SCALE GENOMIC DNA]</scope>
    <source>
        <strain evidence="1">PWHHKU_190912</strain>
    </source>
</reference>
<organism evidence="1 2">
    <name type="scientific">Periplaneta americana</name>
    <name type="common">American cockroach</name>
    <name type="synonym">Blatta americana</name>
    <dbReference type="NCBI Taxonomy" id="6978"/>
    <lineage>
        <taxon>Eukaryota</taxon>
        <taxon>Metazoa</taxon>
        <taxon>Ecdysozoa</taxon>
        <taxon>Arthropoda</taxon>
        <taxon>Hexapoda</taxon>
        <taxon>Insecta</taxon>
        <taxon>Pterygota</taxon>
        <taxon>Neoptera</taxon>
        <taxon>Polyneoptera</taxon>
        <taxon>Dictyoptera</taxon>
        <taxon>Blattodea</taxon>
        <taxon>Blattoidea</taxon>
        <taxon>Blattidae</taxon>
        <taxon>Blattinae</taxon>
        <taxon>Periplaneta</taxon>
    </lineage>
</organism>
<comment type="caution">
    <text evidence="1">The sequence shown here is derived from an EMBL/GenBank/DDBJ whole genome shotgun (WGS) entry which is preliminary data.</text>
</comment>
<dbReference type="Proteomes" id="UP001148838">
    <property type="component" value="Unassembled WGS sequence"/>
</dbReference>
<keyword evidence="2" id="KW-1185">Reference proteome</keyword>
<protein>
    <submittedName>
        <fullName evidence="1">Uncharacterized protein</fullName>
    </submittedName>
</protein>
<evidence type="ECO:0000313" key="2">
    <source>
        <dbReference type="Proteomes" id="UP001148838"/>
    </source>
</evidence>
<proteinExistence type="predicted"/>
<name>A0ABQ8S4H0_PERAM</name>
<gene>
    <name evidence="1" type="ORF">ANN_25900</name>
</gene>
<dbReference type="EMBL" id="JAJSOF020000036">
    <property type="protein sequence ID" value="KAJ4428906.1"/>
    <property type="molecule type" value="Genomic_DNA"/>
</dbReference>
<sequence>MAGLCEGGNEPPGSLKAISTQATKGNTEGGRFDPMLWIEFGVAQRSERLVRRTKDPVRATARISISNHVRVSSTNFIQRSSKYNIKNNENSVTAAVVGSSEQPPTFRLLSRSRNIPCATRYCEPATAGQVSSSESEHCYFGTGGSDLLFIFATVPRESEHTLCNAVLRARNSWATLPNKWPLVGCSIWEHNTSASERSSGYLVSLWFLIDTLQPTWALAYLRFSDNITLLCTRTVRLLQREVSTKPDFDLRRDGYDYVVVMVVSTRKPDARDSVYRVHSDDTVTIKTVAAGDTAVIACHTGEPSLIKDTTPSFSTPGVMDHVTLSTVFQVCPNLWLPVLHVNPILLQFG</sequence>